<feature type="transmembrane region" description="Helical" evidence="5">
    <location>
        <begin position="94"/>
        <end position="116"/>
    </location>
</feature>
<evidence type="ECO:0000256" key="3">
    <source>
        <dbReference type="ARBA" id="ARBA00022989"/>
    </source>
</evidence>
<feature type="transmembrane region" description="Helical" evidence="5">
    <location>
        <begin position="287"/>
        <end position="306"/>
    </location>
</feature>
<evidence type="ECO:0000313" key="7">
    <source>
        <dbReference type="EMBL" id="BDG01988.1"/>
    </source>
</evidence>
<evidence type="ECO:0000259" key="6">
    <source>
        <dbReference type="Pfam" id="PF00892"/>
    </source>
</evidence>
<feature type="domain" description="EamA" evidence="6">
    <location>
        <begin position="175"/>
        <end position="300"/>
    </location>
</feature>
<feature type="transmembrane region" description="Helical" evidence="5">
    <location>
        <begin position="148"/>
        <end position="168"/>
    </location>
</feature>
<dbReference type="InterPro" id="IPR000620">
    <property type="entry name" value="EamA_dom"/>
</dbReference>
<evidence type="ECO:0000256" key="5">
    <source>
        <dbReference type="SAM" id="Phobius"/>
    </source>
</evidence>
<feature type="transmembrane region" description="Helical" evidence="5">
    <location>
        <begin position="261"/>
        <end position="281"/>
    </location>
</feature>
<proteinExistence type="predicted"/>
<dbReference type="PANTHER" id="PTHR22911">
    <property type="entry name" value="ACYL-MALONYL CONDENSING ENZYME-RELATED"/>
    <property type="match status" value="1"/>
</dbReference>
<feature type="domain" description="EamA" evidence="6">
    <location>
        <begin position="33"/>
        <end position="163"/>
    </location>
</feature>
<accession>A0ABM7WR86</accession>
<reference evidence="8" key="1">
    <citation type="journal article" date="2022" name="Int. J. Syst. Evol. Microbiol.">
        <title>Anaeromyxobacter oryzae sp. nov., Anaeromyxobacter diazotrophicus sp. nov. and Anaeromyxobacter paludicola sp. nov., isolated from paddy soils.</title>
        <authorList>
            <person name="Itoh H."/>
            <person name="Xu Z."/>
            <person name="Mise K."/>
            <person name="Masuda Y."/>
            <person name="Ushijima N."/>
            <person name="Hayakawa C."/>
            <person name="Shiratori Y."/>
            <person name="Senoo K."/>
        </authorList>
    </citation>
    <scope>NUCLEOTIDE SEQUENCE [LARGE SCALE GENOMIC DNA]</scope>
    <source>
        <strain evidence="8">Red232</strain>
    </source>
</reference>
<evidence type="ECO:0000256" key="2">
    <source>
        <dbReference type="ARBA" id="ARBA00022692"/>
    </source>
</evidence>
<evidence type="ECO:0000256" key="1">
    <source>
        <dbReference type="ARBA" id="ARBA00004141"/>
    </source>
</evidence>
<feature type="transmembrane region" description="Helical" evidence="5">
    <location>
        <begin position="174"/>
        <end position="193"/>
    </location>
</feature>
<evidence type="ECO:0000313" key="8">
    <source>
        <dbReference type="Proteomes" id="UP001162891"/>
    </source>
</evidence>
<keyword evidence="8" id="KW-1185">Reference proteome</keyword>
<feature type="transmembrane region" description="Helical" evidence="5">
    <location>
        <begin position="231"/>
        <end position="249"/>
    </location>
</feature>
<keyword evidence="3 5" id="KW-1133">Transmembrane helix</keyword>
<organism evidence="7 8">
    <name type="scientific">Anaeromyxobacter oryzae</name>
    <dbReference type="NCBI Taxonomy" id="2918170"/>
    <lineage>
        <taxon>Bacteria</taxon>
        <taxon>Pseudomonadati</taxon>
        <taxon>Myxococcota</taxon>
        <taxon>Myxococcia</taxon>
        <taxon>Myxococcales</taxon>
        <taxon>Cystobacterineae</taxon>
        <taxon>Anaeromyxobacteraceae</taxon>
        <taxon>Anaeromyxobacter</taxon>
    </lineage>
</organism>
<keyword evidence="4 5" id="KW-0472">Membrane</keyword>
<comment type="subcellular location">
    <subcellularLocation>
        <location evidence="1">Membrane</location>
        <topology evidence="1">Multi-pass membrane protein</topology>
    </subcellularLocation>
</comment>
<gene>
    <name evidence="7" type="ORF">AMOR_09840</name>
</gene>
<dbReference type="RefSeq" id="WP_248359067.1">
    <property type="nucleotide sequence ID" value="NZ_AP025591.1"/>
</dbReference>
<dbReference type="Proteomes" id="UP001162891">
    <property type="component" value="Chromosome"/>
</dbReference>
<dbReference type="Pfam" id="PF00892">
    <property type="entry name" value="EamA"/>
    <property type="match status" value="2"/>
</dbReference>
<feature type="transmembrane region" description="Helical" evidence="5">
    <location>
        <begin position="122"/>
        <end position="141"/>
    </location>
</feature>
<name>A0ABM7WR86_9BACT</name>
<dbReference type="SUPFAM" id="SSF103481">
    <property type="entry name" value="Multidrug resistance efflux transporter EmrE"/>
    <property type="match status" value="2"/>
</dbReference>
<evidence type="ECO:0000256" key="4">
    <source>
        <dbReference type="ARBA" id="ARBA00023136"/>
    </source>
</evidence>
<protein>
    <recommendedName>
        <fullName evidence="6">EamA domain-containing protein</fullName>
    </recommendedName>
</protein>
<dbReference type="PANTHER" id="PTHR22911:SF6">
    <property type="entry name" value="SOLUTE CARRIER FAMILY 35 MEMBER G1"/>
    <property type="match status" value="1"/>
</dbReference>
<feature type="transmembrane region" description="Helical" evidence="5">
    <location>
        <begin position="205"/>
        <end position="225"/>
    </location>
</feature>
<keyword evidence="2 5" id="KW-0812">Transmembrane</keyword>
<dbReference type="InterPro" id="IPR037185">
    <property type="entry name" value="EmrE-like"/>
</dbReference>
<feature type="transmembrane region" description="Helical" evidence="5">
    <location>
        <begin position="61"/>
        <end position="82"/>
    </location>
</feature>
<sequence length="316" mass="32424">MTAVARGGPEPAAGPEASAAEVAAARGRGVARLLLLGSAVSFGLMAVLARKLSRGDAAFSAGQLTVIRFVVGALVSLAAFRVRPALYRPHNRRLLWTRGVSGGIVVVLYFLALARIPAGEAGMLYNLFPVIATAMSVRAFGERPTIHLVLALILATAGVALVLGNGSLHLGLGAGEALAVSAAFFAAISAVVIRTMRATDNAPTIFYYFCLGGLPVALPFALGRWPHDPRAWAVAAVMGLAAYAAQVLMTQAYGALSIGEAAIWLQLTPLAQYALAAVLLGEPVSGAGALGMVVGVAGVAYGTVLGHRPRLPARRA</sequence>
<dbReference type="EMBL" id="AP025591">
    <property type="protein sequence ID" value="BDG01988.1"/>
    <property type="molecule type" value="Genomic_DNA"/>
</dbReference>
<feature type="transmembrane region" description="Helical" evidence="5">
    <location>
        <begin position="30"/>
        <end position="49"/>
    </location>
</feature>